<keyword evidence="3" id="KW-0809">Transit peptide</keyword>
<keyword evidence="6" id="KW-0496">Mitochondrion</keyword>
<dbReference type="InterPro" id="IPR029063">
    <property type="entry name" value="SAM-dependent_MTases_sf"/>
</dbReference>
<dbReference type="GO" id="GO:0005763">
    <property type="term" value="C:mitochondrial small ribosomal subunit"/>
    <property type="evidence" value="ECO:0007669"/>
    <property type="project" value="TreeGrafter"/>
</dbReference>
<gene>
    <name evidence="9" type="ORF">SDRG_11603</name>
</gene>
<dbReference type="EMBL" id="JH767174">
    <property type="protein sequence ID" value="EQC30542.1"/>
    <property type="molecule type" value="Genomic_DNA"/>
</dbReference>
<dbReference type="InterPro" id="IPR015324">
    <property type="entry name" value="Ribosomal_Rsm22-like"/>
</dbReference>
<dbReference type="GO" id="GO:0006412">
    <property type="term" value="P:translation"/>
    <property type="evidence" value="ECO:0007669"/>
    <property type="project" value="InterPro"/>
</dbReference>
<keyword evidence="2" id="KW-0479">Metal-binding</keyword>
<proteinExistence type="predicted"/>
<dbReference type="SUPFAM" id="SSF53335">
    <property type="entry name" value="S-adenosyl-L-methionine-dependent methyltransferases"/>
    <property type="match status" value="1"/>
</dbReference>
<dbReference type="PANTHER" id="PTHR13184">
    <property type="entry name" value="37S RIBOSOMAL PROTEIN S22"/>
    <property type="match status" value="1"/>
</dbReference>
<keyword evidence="5" id="KW-0411">Iron-sulfur</keyword>
<accession>T0RKW5</accession>
<dbReference type="Proteomes" id="UP000030762">
    <property type="component" value="Unassembled WGS sequence"/>
</dbReference>
<dbReference type="eggNOG" id="KOG2539">
    <property type="taxonomic scope" value="Eukaryota"/>
</dbReference>
<dbReference type="InParanoid" id="T0RKW5"/>
<dbReference type="GO" id="GO:0051536">
    <property type="term" value="F:iron-sulfur cluster binding"/>
    <property type="evidence" value="ECO:0007669"/>
    <property type="project" value="UniProtKB-KW"/>
</dbReference>
<dbReference type="InterPro" id="IPR052571">
    <property type="entry name" value="Mt_RNA_Methyltransferase"/>
</dbReference>
<name>T0RKW5_SAPDV</name>
<evidence type="ECO:0008006" key="11">
    <source>
        <dbReference type="Google" id="ProtNLM"/>
    </source>
</evidence>
<evidence type="ECO:0000256" key="7">
    <source>
        <dbReference type="ARBA" id="ARBA00045681"/>
    </source>
</evidence>
<protein>
    <recommendedName>
        <fullName evidence="11">Ribosomal small subunit Rsm22</fullName>
    </recommendedName>
</protein>
<dbReference type="FunCoup" id="T0RKW5">
    <property type="interactions" value="316"/>
</dbReference>
<dbReference type="AlphaFoldDB" id="T0RKW5"/>
<comment type="subcellular location">
    <subcellularLocation>
        <location evidence="1">Mitochondrion</location>
    </subcellularLocation>
</comment>
<dbReference type="Pfam" id="PF09243">
    <property type="entry name" value="Rsm22"/>
    <property type="match status" value="1"/>
</dbReference>
<comment type="function">
    <text evidence="7">Mitochondrial ribosome (mitoribosome) assembly factor. Binds at the interface of the head and body domains of the mitochondrial small ribosomal subunit (mt-SSU), occluding the mRNA channel and preventing compaction of the head domain towards the body. Probable inactive methyltransferase: retains the characteristic folding and ability to bind S-adenosyl-L-methionine, but it probably lost its methyltransferase activity.</text>
</comment>
<dbReference type="VEuPathDB" id="FungiDB:SDRG_11603"/>
<dbReference type="OMA" id="GFRMIHS"/>
<reference evidence="9 10" key="1">
    <citation type="submission" date="2012-04" db="EMBL/GenBank/DDBJ databases">
        <title>The Genome Sequence of Saprolegnia declina VS20.</title>
        <authorList>
            <consortium name="The Broad Institute Genome Sequencing Platform"/>
            <person name="Russ C."/>
            <person name="Nusbaum C."/>
            <person name="Tyler B."/>
            <person name="van West P."/>
            <person name="Dieguez-Uribeondo J."/>
            <person name="de Bruijn I."/>
            <person name="Tripathy S."/>
            <person name="Jiang R."/>
            <person name="Young S.K."/>
            <person name="Zeng Q."/>
            <person name="Gargeya S."/>
            <person name="Fitzgerald M."/>
            <person name="Haas B."/>
            <person name="Abouelleil A."/>
            <person name="Alvarado L."/>
            <person name="Arachchi H.M."/>
            <person name="Berlin A."/>
            <person name="Chapman S.B."/>
            <person name="Goldberg J."/>
            <person name="Griggs A."/>
            <person name="Gujja S."/>
            <person name="Hansen M."/>
            <person name="Howarth C."/>
            <person name="Imamovic A."/>
            <person name="Larimer J."/>
            <person name="McCowen C."/>
            <person name="Montmayeur A."/>
            <person name="Murphy C."/>
            <person name="Neiman D."/>
            <person name="Pearson M."/>
            <person name="Priest M."/>
            <person name="Roberts A."/>
            <person name="Saif S."/>
            <person name="Shea T."/>
            <person name="Sisk P."/>
            <person name="Sykes S."/>
            <person name="Wortman J."/>
            <person name="Nusbaum C."/>
            <person name="Birren B."/>
        </authorList>
    </citation>
    <scope>NUCLEOTIDE SEQUENCE [LARGE SCALE GENOMIC DNA]</scope>
    <source>
        <strain evidence="9 10">VS20</strain>
    </source>
</reference>
<dbReference type="OrthoDB" id="421327at2759"/>
<dbReference type="Gene3D" id="3.40.50.150">
    <property type="entry name" value="Vaccinia Virus protein VP39"/>
    <property type="match status" value="1"/>
</dbReference>
<evidence type="ECO:0000256" key="8">
    <source>
        <dbReference type="SAM" id="MobiDB-lite"/>
    </source>
</evidence>
<evidence type="ECO:0000313" key="10">
    <source>
        <dbReference type="Proteomes" id="UP000030762"/>
    </source>
</evidence>
<feature type="region of interest" description="Disordered" evidence="8">
    <location>
        <begin position="474"/>
        <end position="493"/>
    </location>
</feature>
<keyword evidence="10" id="KW-1185">Reference proteome</keyword>
<evidence type="ECO:0000256" key="5">
    <source>
        <dbReference type="ARBA" id="ARBA00023014"/>
    </source>
</evidence>
<dbReference type="GeneID" id="19952330"/>
<evidence type="ECO:0000256" key="6">
    <source>
        <dbReference type="ARBA" id="ARBA00023128"/>
    </source>
</evidence>
<dbReference type="RefSeq" id="XP_008615868.1">
    <property type="nucleotide sequence ID" value="XM_008617646.1"/>
</dbReference>
<evidence type="ECO:0000256" key="1">
    <source>
        <dbReference type="ARBA" id="ARBA00004173"/>
    </source>
</evidence>
<evidence type="ECO:0000313" key="9">
    <source>
        <dbReference type="EMBL" id="EQC30542.1"/>
    </source>
</evidence>
<evidence type="ECO:0000256" key="3">
    <source>
        <dbReference type="ARBA" id="ARBA00022946"/>
    </source>
</evidence>
<dbReference type="STRING" id="1156394.T0RKW5"/>
<keyword evidence="4" id="KW-0408">Iron</keyword>
<evidence type="ECO:0000256" key="2">
    <source>
        <dbReference type="ARBA" id="ARBA00022723"/>
    </source>
</evidence>
<dbReference type="GO" id="GO:0003735">
    <property type="term" value="F:structural constituent of ribosome"/>
    <property type="evidence" value="ECO:0007669"/>
    <property type="project" value="TreeGrafter"/>
</dbReference>
<dbReference type="CDD" id="cd02440">
    <property type="entry name" value="AdoMet_MTases"/>
    <property type="match status" value="1"/>
</dbReference>
<sequence length="493" mass="55415">MLRGAIKGNRKISSKMLRRSTTTMLLLPRRAFWSSAKEALATGKETLSILSRAEEIGAKTSALANVQLNMTHFLPELLRQRVSSLLKERTHVQLVQLKETITLGKQAKRFPRDAHNEQVGWEMSKKPKIPAFAYGPQETLAYMAHEMDGVYSSVHHVFRQMAKPAVSFRDDDKDQDKDQAAFAPKSLLDFGGGPGTAAWVAKQFYGDSINEYRIIEPSQSMLDAAQVTMEGFRGLSFRKSLGEMKREIEKGKTYDLITLSFVLSDITNDVERIAIVSTLWSLLADGGRLVIVDRGNSWGSLQVRSARQFVLDSLTTNQEEVITSDDAVPHVEGGRILGPCPHAKECPMKEGEWCHFVQRTPQVSQPRLPTPQRWTGYHSMKFSYVTLEKKAGYSSAATEEETHARLTRGPLTSTRQVTIDLCHPNGSLERRAVTKGRAVREAYRAARKSHWGGQWPKDKESYELPKVVYPPKVRKPRRLRKVATPTASKPNTL</sequence>
<dbReference type="PANTHER" id="PTHR13184:SF5">
    <property type="entry name" value="METHYLTRANSFERASE-LIKE PROTEIN 17, MITOCHONDRIAL"/>
    <property type="match status" value="1"/>
</dbReference>
<dbReference type="GO" id="GO:0046872">
    <property type="term" value="F:metal ion binding"/>
    <property type="evidence" value="ECO:0007669"/>
    <property type="project" value="UniProtKB-KW"/>
</dbReference>
<organism evidence="9 10">
    <name type="scientific">Saprolegnia diclina (strain VS20)</name>
    <dbReference type="NCBI Taxonomy" id="1156394"/>
    <lineage>
        <taxon>Eukaryota</taxon>
        <taxon>Sar</taxon>
        <taxon>Stramenopiles</taxon>
        <taxon>Oomycota</taxon>
        <taxon>Saprolegniomycetes</taxon>
        <taxon>Saprolegniales</taxon>
        <taxon>Saprolegniaceae</taxon>
        <taxon>Saprolegnia</taxon>
    </lineage>
</organism>
<dbReference type="GO" id="GO:0008168">
    <property type="term" value="F:methyltransferase activity"/>
    <property type="evidence" value="ECO:0007669"/>
    <property type="project" value="InterPro"/>
</dbReference>
<evidence type="ECO:0000256" key="4">
    <source>
        <dbReference type="ARBA" id="ARBA00023004"/>
    </source>
</evidence>